<dbReference type="InterPro" id="IPR036396">
    <property type="entry name" value="Cyt_P450_sf"/>
</dbReference>
<gene>
    <name evidence="7" type="ORF">AYL99_04059</name>
</gene>
<dbReference type="SUPFAM" id="SSF48264">
    <property type="entry name" value="Cytochrome P450"/>
    <property type="match status" value="1"/>
</dbReference>
<keyword evidence="3" id="KW-0479">Metal-binding</keyword>
<evidence type="ECO:0000256" key="6">
    <source>
        <dbReference type="ARBA" id="ARBA00023033"/>
    </source>
</evidence>
<dbReference type="GO" id="GO:0004497">
    <property type="term" value="F:monooxygenase activity"/>
    <property type="evidence" value="ECO:0007669"/>
    <property type="project" value="UniProtKB-KW"/>
</dbReference>
<dbReference type="InterPro" id="IPR050364">
    <property type="entry name" value="Cytochrome_P450_fung"/>
</dbReference>
<dbReference type="GO" id="GO:0016705">
    <property type="term" value="F:oxidoreductase activity, acting on paired donors, with incorporation or reduction of molecular oxygen"/>
    <property type="evidence" value="ECO:0007669"/>
    <property type="project" value="InterPro"/>
</dbReference>
<dbReference type="Gene3D" id="1.10.630.10">
    <property type="entry name" value="Cytochrome P450"/>
    <property type="match status" value="1"/>
</dbReference>
<dbReference type="PANTHER" id="PTHR46300:SF2">
    <property type="entry name" value="CYTOCHROME P450 MONOOXYGENASE ALNH-RELATED"/>
    <property type="match status" value="1"/>
</dbReference>
<keyword evidence="5" id="KW-0408">Iron</keyword>
<accession>A0A178ZR58</accession>
<sequence>MHLSIISIASELILASFAVPVLVLARYAVASRPDSYVGNELLCSNGTHILLVPYGRGWRALRKAVQAILNVTAVDRLLPVQEAEASQTLFELMTTLRKGFTHIRRYSTAVILISVFGQRGASYKAPKVQAL</sequence>
<name>A0A178ZR58_9EURO</name>
<dbReference type="EMBL" id="LVYI01000003">
    <property type="protein sequence ID" value="OAP61856.1"/>
    <property type="molecule type" value="Genomic_DNA"/>
</dbReference>
<evidence type="ECO:0000256" key="5">
    <source>
        <dbReference type="ARBA" id="ARBA00023004"/>
    </source>
</evidence>
<evidence type="ECO:0000256" key="2">
    <source>
        <dbReference type="ARBA" id="ARBA00010617"/>
    </source>
</evidence>
<reference evidence="7 8" key="1">
    <citation type="submission" date="2016-04" db="EMBL/GenBank/DDBJ databases">
        <title>Draft genome of Fonsecaea erecta CBS 125763.</title>
        <authorList>
            <person name="Weiss V.A."/>
            <person name="Vicente V.A."/>
            <person name="Raittz R.T."/>
            <person name="Moreno L.F."/>
            <person name="De Souza E.M."/>
            <person name="Pedrosa F.O."/>
            <person name="Steffens M.B."/>
            <person name="Faoro H."/>
            <person name="Tadra-Sfeir M.Z."/>
            <person name="Najafzadeh M.J."/>
            <person name="Felipe M.S."/>
            <person name="Teixeira M."/>
            <person name="Sun J."/>
            <person name="Xi L."/>
            <person name="Gomes R."/>
            <person name="De Azevedo C.M."/>
            <person name="Salgado C.G."/>
            <person name="Da Silva M.B."/>
            <person name="Nascimento M.F."/>
            <person name="Queiroz-Telles F."/>
            <person name="Attili D.S."/>
            <person name="Gorbushina A."/>
        </authorList>
    </citation>
    <scope>NUCLEOTIDE SEQUENCE [LARGE SCALE GENOMIC DNA]</scope>
    <source>
        <strain evidence="7 8">CBS 125763</strain>
    </source>
</reference>
<dbReference type="STRING" id="1367422.A0A178ZR58"/>
<evidence type="ECO:0000256" key="4">
    <source>
        <dbReference type="ARBA" id="ARBA00023002"/>
    </source>
</evidence>
<evidence type="ECO:0000313" key="7">
    <source>
        <dbReference type="EMBL" id="OAP61856.1"/>
    </source>
</evidence>
<evidence type="ECO:0000256" key="1">
    <source>
        <dbReference type="ARBA" id="ARBA00001971"/>
    </source>
</evidence>
<dbReference type="AlphaFoldDB" id="A0A178ZR58"/>
<organism evidence="7 8">
    <name type="scientific">Fonsecaea erecta</name>
    <dbReference type="NCBI Taxonomy" id="1367422"/>
    <lineage>
        <taxon>Eukaryota</taxon>
        <taxon>Fungi</taxon>
        <taxon>Dikarya</taxon>
        <taxon>Ascomycota</taxon>
        <taxon>Pezizomycotina</taxon>
        <taxon>Eurotiomycetes</taxon>
        <taxon>Chaetothyriomycetidae</taxon>
        <taxon>Chaetothyriales</taxon>
        <taxon>Herpotrichiellaceae</taxon>
        <taxon>Fonsecaea</taxon>
    </lineage>
</organism>
<evidence type="ECO:0000313" key="8">
    <source>
        <dbReference type="Proteomes" id="UP000078343"/>
    </source>
</evidence>
<keyword evidence="8" id="KW-1185">Reference proteome</keyword>
<keyword evidence="4" id="KW-0560">Oxidoreductase</keyword>
<proteinExistence type="inferred from homology"/>
<dbReference type="GO" id="GO:0020037">
    <property type="term" value="F:heme binding"/>
    <property type="evidence" value="ECO:0007669"/>
    <property type="project" value="InterPro"/>
</dbReference>
<comment type="cofactor">
    <cofactor evidence="1">
        <name>heme</name>
        <dbReference type="ChEBI" id="CHEBI:30413"/>
    </cofactor>
</comment>
<protein>
    <submittedName>
        <fullName evidence="7">Uncharacterized protein</fullName>
    </submittedName>
</protein>
<dbReference type="OrthoDB" id="1103324at2759"/>
<comment type="caution">
    <text evidence="7">The sequence shown here is derived from an EMBL/GenBank/DDBJ whole genome shotgun (WGS) entry which is preliminary data.</text>
</comment>
<evidence type="ECO:0000256" key="3">
    <source>
        <dbReference type="ARBA" id="ARBA00022723"/>
    </source>
</evidence>
<comment type="similarity">
    <text evidence="2">Belongs to the cytochrome P450 family.</text>
</comment>
<dbReference type="PANTHER" id="PTHR46300">
    <property type="entry name" value="P450, PUTATIVE (EUROFUNG)-RELATED-RELATED"/>
    <property type="match status" value="1"/>
</dbReference>
<dbReference type="Proteomes" id="UP000078343">
    <property type="component" value="Unassembled WGS sequence"/>
</dbReference>
<dbReference type="RefSeq" id="XP_018695223.1">
    <property type="nucleotide sequence ID" value="XM_018835573.1"/>
</dbReference>
<keyword evidence="6" id="KW-0503">Monooxygenase</keyword>
<dbReference type="GO" id="GO:0005506">
    <property type="term" value="F:iron ion binding"/>
    <property type="evidence" value="ECO:0007669"/>
    <property type="project" value="InterPro"/>
</dbReference>
<dbReference type="GeneID" id="30008228"/>